<accession>A0ABR4ETN1</accession>
<protein>
    <recommendedName>
        <fullName evidence="6">Actin-like ATPase domain-containing protein</fullName>
    </recommendedName>
</protein>
<comment type="caution">
    <text evidence="4">The sequence shown here is derived from an EMBL/GenBank/DDBJ whole genome shotgun (WGS) entry which is preliminary data.</text>
</comment>
<evidence type="ECO:0000256" key="1">
    <source>
        <dbReference type="ARBA" id="ARBA00022741"/>
    </source>
</evidence>
<dbReference type="InterPro" id="IPR043129">
    <property type="entry name" value="ATPase_NBD"/>
</dbReference>
<dbReference type="PANTHER" id="PTHR14187">
    <property type="entry name" value="ALPHA KINASE/ELONGATION FACTOR 2 KINASE"/>
    <property type="match status" value="1"/>
</dbReference>
<evidence type="ECO:0008006" key="6">
    <source>
        <dbReference type="Google" id="ProtNLM"/>
    </source>
</evidence>
<sequence>MEGALQQSPQPIQLVVGLDFGTTFSGVAWQQHYSHSTHISEAETPTVRAWPSSHGPDQDESKVPSRLFYDDQGKVTAWGYETADANGINMEWFKLAIVADKDLPSYLRSSAKLKETRKHLRNLGISATQVIEQYIGKVWTHAKGEIRNAIGDRDFKSMPIHVVITIPAIWGNQDIQIMKDAAAFSILQSHSAGLTTYEFISEPEAAVQAYAQKLQLKLDENDIVMVADMGGGTADIISYQKVGKGERSFLELKEAAPGEGDLCGAIFVDEAFEKLLLSRLPAKHKNLRTNEPGAWRRILSEQWQHHIKRSFKWAGTGKVWPVILSNANPNVDVVLLHENEIRNVFEGLVMPRTIDLIKGQIERVKLAHGGKGPRIILPVGGFGRCPYVLQRLREEFEGISVASKSAKNGGNKKQKLDCPGVEIHSETGEMPWTAVCRGACQFGMRAQLNNRLVKSRSSRISVGFVQNEPGSEEEGGEYMPVFDVYMIPDFMRWVVKKGDVISTDKKSTMAMFLSFDPEAKGMDTHHSMFYAYDGDSPPERFGGVGAGFQEYGDMTITLTKPIEQLKFEDSETGGRRVFDYNLQIEIVGGSVQITATSADRGDGDKIVGKLVLPKLDAM</sequence>
<gene>
    <name evidence="4" type="ORF">FJTKL_07514</name>
</gene>
<dbReference type="CDD" id="cd10170">
    <property type="entry name" value="ASKHA_NBD_HSP70"/>
    <property type="match status" value="1"/>
</dbReference>
<dbReference type="PANTHER" id="PTHR14187:SF5">
    <property type="entry name" value="HEAT SHOCK 70 KDA PROTEIN 12A"/>
    <property type="match status" value="1"/>
</dbReference>
<organism evidence="4 5">
    <name type="scientific">Diaporthe vaccinii</name>
    <dbReference type="NCBI Taxonomy" id="105482"/>
    <lineage>
        <taxon>Eukaryota</taxon>
        <taxon>Fungi</taxon>
        <taxon>Dikarya</taxon>
        <taxon>Ascomycota</taxon>
        <taxon>Pezizomycotina</taxon>
        <taxon>Sordariomycetes</taxon>
        <taxon>Sordariomycetidae</taxon>
        <taxon>Diaporthales</taxon>
        <taxon>Diaporthaceae</taxon>
        <taxon>Diaporthe</taxon>
        <taxon>Diaporthe eres species complex</taxon>
    </lineage>
</organism>
<reference evidence="4 5" key="1">
    <citation type="submission" date="2024-03" db="EMBL/GenBank/DDBJ databases">
        <title>A high-quality draft genome sequence of Diaporthe vaccinii, a causative agent of upright dieback and viscid rot disease in cranberry plants.</title>
        <authorList>
            <person name="Sarrasin M."/>
            <person name="Lang B.F."/>
            <person name="Burger G."/>
        </authorList>
    </citation>
    <scope>NUCLEOTIDE SEQUENCE [LARGE SCALE GENOMIC DNA]</scope>
    <source>
        <strain evidence="4 5">IS7</strain>
    </source>
</reference>
<dbReference type="Proteomes" id="UP001600888">
    <property type="component" value="Unassembled WGS sequence"/>
</dbReference>
<evidence type="ECO:0000256" key="2">
    <source>
        <dbReference type="ARBA" id="ARBA00022840"/>
    </source>
</evidence>
<keyword evidence="1" id="KW-0547">Nucleotide-binding</keyword>
<evidence type="ECO:0000256" key="3">
    <source>
        <dbReference type="SAM" id="MobiDB-lite"/>
    </source>
</evidence>
<keyword evidence="5" id="KW-1185">Reference proteome</keyword>
<dbReference type="Gene3D" id="3.30.420.40">
    <property type="match status" value="2"/>
</dbReference>
<dbReference type="InterPro" id="IPR013126">
    <property type="entry name" value="Hsp_70_fam"/>
</dbReference>
<evidence type="ECO:0000313" key="4">
    <source>
        <dbReference type="EMBL" id="KAL2285794.1"/>
    </source>
</evidence>
<feature type="region of interest" description="Disordered" evidence="3">
    <location>
        <begin position="40"/>
        <end position="64"/>
    </location>
</feature>
<dbReference type="SUPFAM" id="SSF53067">
    <property type="entry name" value="Actin-like ATPase domain"/>
    <property type="match status" value="2"/>
</dbReference>
<keyword evidence="2" id="KW-0067">ATP-binding</keyword>
<dbReference type="Gene3D" id="3.90.640.10">
    <property type="entry name" value="Actin, Chain A, domain 4"/>
    <property type="match status" value="1"/>
</dbReference>
<name>A0ABR4ETN1_9PEZI</name>
<dbReference type="Pfam" id="PF00012">
    <property type="entry name" value="HSP70"/>
    <property type="match status" value="1"/>
</dbReference>
<dbReference type="EMBL" id="JBAWTH010000028">
    <property type="protein sequence ID" value="KAL2285794.1"/>
    <property type="molecule type" value="Genomic_DNA"/>
</dbReference>
<dbReference type="PRINTS" id="PR00301">
    <property type="entry name" value="HEATSHOCK70"/>
</dbReference>
<proteinExistence type="predicted"/>
<evidence type="ECO:0000313" key="5">
    <source>
        <dbReference type="Proteomes" id="UP001600888"/>
    </source>
</evidence>